<dbReference type="Gene3D" id="1.10.10.10">
    <property type="entry name" value="Winged helix-like DNA-binding domain superfamily/Winged helix DNA-binding domain"/>
    <property type="match status" value="1"/>
</dbReference>
<dbReference type="InterPro" id="IPR027244">
    <property type="entry name" value="IML1"/>
</dbReference>
<proteinExistence type="inferred from homology"/>
<organism evidence="7 8">
    <name type="scientific">Trichoderma breve</name>
    <dbReference type="NCBI Taxonomy" id="2034170"/>
    <lineage>
        <taxon>Eukaryota</taxon>
        <taxon>Fungi</taxon>
        <taxon>Dikarya</taxon>
        <taxon>Ascomycota</taxon>
        <taxon>Pezizomycotina</taxon>
        <taxon>Sordariomycetes</taxon>
        <taxon>Hypocreomycetidae</taxon>
        <taxon>Hypocreales</taxon>
        <taxon>Hypocreaceae</taxon>
        <taxon>Trichoderma</taxon>
    </lineage>
</organism>
<dbReference type="EMBL" id="JAOPEN010000001">
    <property type="protein sequence ID" value="KAJ4864847.1"/>
    <property type="molecule type" value="Genomic_DNA"/>
</dbReference>
<dbReference type="GO" id="GO:0005096">
    <property type="term" value="F:GTPase activator activity"/>
    <property type="evidence" value="ECO:0007669"/>
    <property type="project" value="InterPro"/>
</dbReference>
<dbReference type="InterPro" id="IPR048255">
    <property type="entry name" value="IML1_N"/>
</dbReference>
<dbReference type="PROSITE" id="PS50186">
    <property type="entry name" value="DEP"/>
    <property type="match status" value="1"/>
</dbReference>
<dbReference type="GO" id="GO:0035556">
    <property type="term" value="P:intracellular signal transduction"/>
    <property type="evidence" value="ECO:0007669"/>
    <property type="project" value="InterPro"/>
</dbReference>
<feature type="region of interest" description="Disordered" evidence="5">
    <location>
        <begin position="625"/>
        <end position="657"/>
    </location>
</feature>
<keyword evidence="8" id="KW-1185">Reference proteome</keyword>
<comment type="caution">
    <text evidence="7">The sequence shown here is derived from an EMBL/GenBank/DDBJ whole genome shotgun (WGS) entry which is preliminary data.</text>
</comment>
<dbReference type="Proteomes" id="UP001140511">
    <property type="component" value="Unassembled WGS sequence"/>
</dbReference>
<dbReference type="Pfam" id="PF12257">
    <property type="entry name" value="IML1"/>
    <property type="match status" value="1"/>
</dbReference>
<dbReference type="GO" id="GO:1990130">
    <property type="term" value="C:GATOR1 complex"/>
    <property type="evidence" value="ECO:0007669"/>
    <property type="project" value="TreeGrafter"/>
</dbReference>
<dbReference type="RefSeq" id="XP_056033903.1">
    <property type="nucleotide sequence ID" value="XM_056168587.1"/>
</dbReference>
<feature type="compositionally biased region" description="Basic residues" evidence="5">
    <location>
        <begin position="14"/>
        <end position="23"/>
    </location>
</feature>
<name>A0A9W9EDZ5_9HYPO</name>
<evidence type="ECO:0000313" key="7">
    <source>
        <dbReference type="EMBL" id="KAJ4864847.1"/>
    </source>
</evidence>
<reference evidence="7" key="1">
    <citation type="submission" date="2022-09" db="EMBL/GenBank/DDBJ databases">
        <title>Chromosome-level assembly of Trichoderma breve T069, a fungus used in development of biopesticide product.</title>
        <authorList>
            <person name="Lin R."/>
            <person name="Liu T."/>
        </authorList>
    </citation>
    <scope>NUCLEOTIDE SEQUENCE</scope>
    <source>
        <strain evidence="7">T069</strain>
    </source>
</reference>
<evidence type="ECO:0000256" key="1">
    <source>
        <dbReference type="ARBA" id="ARBA00004148"/>
    </source>
</evidence>
<sequence length="1699" mass="191993">MSRYVGAAPSAPRRGPHWSHHLRQSSSTNSDRASEISAASPRSVSTHSTVKDVKDEKPRKTERYCAVTLNDGYSRDEVLLNLDLIGGDIKPGTLMSIAVLKSESVKSAAGFGGLKKQSHEDNGSLRYQHIGPCDPSSLGDQYIFVAKDMPKETKARHPDIEVQVVKHIADIFGMKKGSIVLLAPVDNDHPVTEATHVEMIFKDQYLSRADMWRVAVGELTQRTVYKGQSLLFLGTIKAQITTVYVNGNSVQSAYFGRETRPIFRSESARYVLFIQMSKEMWDFDSDSSGEIMFNKVVNGFLPALFKRWAVLKVKHLVSIVLFARVEYDTGLTNELDPYGNRRPYKDFYRVVVSEMASGEWTKILYQLKRQLNYFRKDITLHHQTALDGLKEGASGNEAASRIRAESSFSIHGNILEAINLACAQFAHDYIDRDLTRTGISIAVISAGAGIFEVDYETLRRTTEALDDDDDFKIRCRMYDLQMRSALDTNEIEITPLHSDPHYPSDIFEKSSFLKRRQEAIGDIWYNPPTRLPDHLYDTIQGIQRFSPERHARPAERPSWRQLQEFDDSRAILTRHKRHHHHSSEAGGRSDETRRHHMEDLNVLGSSLPEKKLFNNVPSARKLSMNQAEMEKPNMFSKRKLPDPLPLKESPSTQQLPLPAPKFMKQISLGHRGFGIAAPKIAAAEVKAETVNAAVTKSNAPPTPRSRPDLRPSTPQTIRSQSPFSVNRLKPETTDPEMVRMSSTPSIPILKKNGSNRHDMHLYNLKAGTPAHTSISRAHGDSPEDDSELYQNMFRTEDHKVVLSKLRAGVGVTPEPPVTVSPSSAISPWLVLLNPSDPEKNQIDAANLYTRWQHIFPRISEMKIQKWKALCCPAAVPLTTEYFPTRAQFDTEYQRHPYNVDQNADDDEEPKTRQEFISELISLRFSQGFQVVVGPAVARAFGQKVIKLGDIFSRDQVLEDGTSIFMSVGNIIHQLSCVNGTEVEVNIYIRKPTADMSGLPEGFSPMYKPAIRTLFDTDYEARHIELLSIPRPDRNWNMIDSYAAGHHDEMMESLRFWRARFVLIPLVAHNPSVPRTQNGLYPEEIRIEGIKRLAQLWQKNRYIPPSERRFQTARGRRQLDRSPLDIVYKTEDPSVVIAAELETLPLIEGLEGGMSKKHQLVSRKDRFEKSNLNFSVLAEAMQQPVEQGGVPLRNRRWHLRLHYHSFLGSDMTTWLLENFDDLETREDAEDLGNALMSKGLFVHVERRHRFRDGNYFYHKKKENPLPLTPMTESSMGSAHIAKSRPKVILSKVIKYDVDPRKRSYRPERIDLHYDRLHNPDNCYHVRIDWMNATAKLVEDAVDVWEREASQYGLRLVEVPIRESSGITEVNPFRKPFPIKLAVQPPDKQPETFYDPNSLGPQTVPTKHFYQKSILRHFDFVLDIEAASNYPSNVDIIYSWGRPDYRYTQYIHRSGVLLAQVTDDGNFIVLANRLYGRRAVKEREAAARNMAPMEPPRRLTDGIGPRVPSYDSFNLSESVMAGSSMHHAAHQGHLQHHHHGGIHQHQHHHHYHHPYHHYSPSIKAVNMSGPTSDSPVGKSSSQHHQFHSSTNPTAHLGEPEAIKEELEAFCSDAAALEAFYKETLEKAQHIEGTPAVAAAAGPPGLEAVPEASIPSLGLPPGVLASLDGGGPAAAALRIGSPMMFLRRGSVQFDGMGLGSKK</sequence>
<dbReference type="GO" id="GO:0010508">
    <property type="term" value="P:positive regulation of autophagy"/>
    <property type="evidence" value="ECO:0007669"/>
    <property type="project" value="TreeGrafter"/>
</dbReference>
<dbReference type="GO" id="GO:0005774">
    <property type="term" value="C:vacuolar membrane"/>
    <property type="evidence" value="ECO:0007669"/>
    <property type="project" value="UniProtKB-SubCell"/>
</dbReference>
<dbReference type="CDD" id="cd04449">
    <property type="entry name" value="DEP_DEPDC5-like"/>
    <property type="match status" value="1"/>
</dbReference>
<feature type="compositionally biased region" description="Basic and acidic residues" evidence="5">
    <location>
        <begin position="49"/>
        <end position="59"/>
    </location>
</feature>
<dbReference type="Pfam" id="PF19418">
    <property type="entry name" value="DEPDC5_CTD"/>
    <property type="match status" value="1"/>
</dbReference>
<dbReference type="PANTHER" id="PTHR13179:SF8">
    <property type="entry name" value="GATOR COMPLEX PROTEIN DEPDC5"/>
    <property type="match status" value="1"/>
</dbReference>
<feature type="compositionally biased region" description="Basic residues" evidence="5">
    <location>
        <begin position="1532"/>
        <end position="1554"/>
    </location>
</feature>
<feature type="domain" description="DEP" evidence="6">
    <location>
        <begin position="1185"/>
        <end position="1260"/>
    </location>
</feature>
<evidence type="ECO:0000313" key="8">
    <source>
        <dbReference type="Proteomes" id="UP001140511"/>
    </source>
</evidence>
<feature type="compositionally biased region" description="Polar residues" evidence="5">
    <location>
        <begin position="1566"/>
        <end position="1576"/>
    </location>
</feature>
<evidence type="ECO:0000256" key="3">
    <source>
        <dbReference type="ARBA" id="ARBA00018529"/>
    </source>
</evidence>
<dbReference type="SMART" id="SM00049">
    <property type="entry name" value="DEP"/>
    <property type="match status" value="1"/>
</dbReference>
<feature type="region of interest" description="Disordered" evidence="5">
    <location>
        <begin position="1532"/>
        <end position="1593"/>
    </location>
</feature>
<dbReference type="InterPro" id="IPR045838">
    <property type="entry name" value="DEPDC5_CTD"/>
</dbReference>
<evidence type="ECO:0000259" key="6">
    <source>
        <dbReference type="PROSITE" id="PS50186"/>
    </source>
</evidence>
<comment type="similarity">
    <text evidence="2">Belongs to the IML1 family.</text>
</comment>
<dbReference type="GeneID" id="80863275"/>
<evidence type="ECO:0000256" key="2">
    <source>
        <dbReference type="ARBA" id="ARBA00005643"/>
    </source>
</evidence>
<dbReference type="InterPro" id="IPR036390">
    <property type="entry name" value="WH_DNA-bd_sf"/>
</dbReference>
<dbReference type="PANTHER" id="PTHR13179">
    <property type="entry name" value="DEP DOMAIN CONTAINING PROTEIN 5"/>
    <property type="match status" value="1"/>
</dbReference>
<dbReference type="InterPro" id="IPR000591">
    <property type="entry name" value="DEP_dom"/>
</dbReference>
<accession>A0A9W9EDZ5</accession>
<gene>
    <name evidence="7" type="ORF">T069G_01377</name>
</gene>
<dbReference type="Pfam" id="PF00610">
    <property type="entry name" value="DEP"/>
    <property type="match status" value="1"/>
</dbReference>
<evidence type="ECO:0000256" key="5">
    <source>
        <dbReference type="SAM" id="MobiDB-lite"/>
    </source>
</evidence>
<dbReference type="SUPFAM" id="SSF46785">
    <property type="entry name" value="Winged helix' DNA-binding domain"/>
    <property type="match status" value="1"/>
</dbReference>
<feature type="region of interest" description="Disordered" evidence="5">
    <location>
        <begin position="574"/>
        <end position="593"/>
    </location>
</feature>
<protein>
    <recommendedName>
        <fullName evidence="3">Vacuolar membrane-associated protein IML1</fullName>
    </recommendedName>
    <alternativeName>
        <fullName evidence="4">Vacuolar membrane-associated protein iml1</fullName>
    </alternativeName>
</protein>
<dbReference type="InterPro" id="IPR036388">
    <property type="entry name" value="WH-like_DNA-bd_sf"/>
</dbReference>
<feature type="region of interest" description="Disordered" evidence="5">
    <location>
        <begin position="1"/>
        <end position="59"/>
    </location>
</feature>
<feature type="region of interest" description="Disordered" evidence="5">
    <location>
        <begin position="694"/>
        <end position="720"/>
    </location>
</feature>
<dbReference type="GO" id="GO:1904262">
    <property type="term" value="P:negative regulation of TORC1 signaling"/>
    <property type="evidence" value="ECO:0007669"/>
    <property type="project" value="TreeGrafter"/>
</dbReference>
<feature type="compositionally biased region" description="Low complexity" evidence="5">
    <location>
        <begin position="1577"/>
        <end position="1587"/>
    </location>
</feature>
<evidence type="ECO:0000256" key="4">
    <source>
        <dbReference type="ARBA" id="ARBA00021881"/>
    </source>
</evidence>
<comment type="subcellular location">
    <subcellularLocation>
        <location evidence="1">Vacuole membrane</location>
        <topology evidence="1">Peripheral membrane protein</topology>
    </subcellularLocation>
</comment>